<dbReference type="Gene3D" id="3.40.190.150">
    <property type="entry name" value="Bordetella uptake gene, domain 1"/>
    <property type="match status" value="1"/>
</dbReference>
<comment type="similarity">
    <text evidence="1">Belongs to the UPF0065 (bug) family.</text>
</comment>
<evidence type="ECO:0000313" key="2">
    <source>
        <dbReference type="EMBL" id="NYE84965.1"/>
    </source>
</evidence>
<dbReference type="PIRSF" id="PIRSF017082">
    <property type="entry name" value="YflP"/>
    <property type="match status" value="1"/>
</dbReference>
<gene>
    <name evidence="2" type="ORF">FHW18_004272</name>
</gene>
<dbReference type="InterPro" id="IPR042100">
    <property type="entry name" value="Bug_dom1"/>
</dbReference>
<dbReference type="InterPro" id="IPR005064">
    <property type="entry name" value="BUG"/>
</dbReference>
<dbReference type="SUPFAM" id="SSF53850">
    <property type="entry name" value="Periplasmic binding protein-like II"/>
    <property type="match status" value="1"/>
</dbReference>
<name>A0A7Y9IXL4_9BURK</name>
<protein>
    <submittedName>
        <fullName evidence="2">Tripartite-type tricarboxylate transporter receptor subunit TctC</fullName>
    </submittedName>
</protein>
<dbReference type="Proteomes" id="UP000542125">
    <property type="component" value="Unassembled WGS sequence"/>
</dbReference>
<dbReference type="Gene3D" id="3.40.190.10">
    <property type="entry name" value="Periplasmic binding protein-like II"/>
    <property type="match status" value="1"/>
</dbReference>
<keyword evidence="2" id="KW-0675">Receptor</keyword>
<dbReference type="Pfam" id="PF03401">
    <property type="entry name" value="TctC"/>
    <property type="match status" value="1"/>
</dbReference>
<dbReference type="CDD" id="cd13578">
    <property type="entry name" value="PBP2_Bug27"/>
    <property type="match status" value="1"/>
</dbReference>
<dbReference type="AlphaFoldDB" id="A0A7Y9IXL4"/>
<dbReference type="RefSeq" id="WP_179588994.1">
    <property type="nucleotide sequence ID" value="NZ_JACBYR010000002.1"/>
</dbReference>
<keyword evidence="3" id="KW-1185">Reference proteome</keyword>
<dbReference type="PANTHER" id="PTHR42928:SF5">
    <property type="entry name" value="BLR1237 PROTEIN"/>
    <property type="match status" value="1"/>
</dbReference>
<comment type="caution">
    <text evidence="2">The sequence shown here is derived from an EMBL/GenBank/DDBJ whole genome shotgun (WGS) entry which is preliminary data.</text>
</comment>
<proteinExistence type="inferred from homology"/>
<reference evidence="2 3" key="1">
    <citation type="submission" date="2020-07" db="EMBL/GenBank/DDBJ databases">
        <title>Genomic Encyclopedia of Type Strains, Phase IV (KMG-V): Genome sequencing to study the core and pangenomes of soil and plant-associated prokaryotes.</title>
        <authorList>
            <person name="Whitman W."/>
        </authorList>
    </citation>
    <scope>NUCLEOTIDE SEQUENCE [LARGE SCALE GENOMIC DNA]</scope>
    <source>
        <strain evidence="2 3">SAS40</strain>
    </source>
</reference>
<dbReference type="PANTHER" id="PTHR42928">
    <property type="entry name" value="TRICARBOXYLATE-BINDING PROTEIN"/>
    <property type="match status" value="1"/>
</dbReference>
<dbReference type="EMBL" id="JACBYR010000002">
    <property type="protein sequence ID" value="NYE84965.1"/>
    <property type="molecule type" value="Genomic_DNA"/>
</dbReference>
<sequence length="336" mass="34668">MGKTRSSLKPAPGLAAAICIGLGLGLGLSLAAPGTVHAAYPDKPVRIVLGFAAGGNTDQLARILAKGLKDTLGQDVTVENKPGAAGNLAADYVAKAPADGSVLFMAAVNSAINYSLVKKSAFDLLKDFAPVGMMARVPNLLVVHPSVPAKTAKELADTIKKNPGKLTFVSSGQGTSIHMTGELFKQRIGGDTPHTAFRGSAPALAELTANQAQFMFDNLPSALPHVRSGKLRALAVTSAERSPVAPEIPTMIESGFAGFTVTSWTGVLAPARTPADVVATLNAAIAKVLDKPETRQQLEALGAVAVKQSPAEFGAFIKAETDQWAKVVKTSGVTVE</sequence>
<evidence type="ECO:0000313" key="3">
    <source>
        <dbReference type="Proteomes" id="UP000542125"/>
    </source>
</evidence>
<accession>A0A7Y9IXL4</accession>
<evidence type="ECO:0000256" key="1">
    <source>
        <dbReference type="ARBA" id="ARBA00006987"/>
    </source>
</evidence>
<organism evidence="2 3">
    <name type="scientific">Pigmentiphaga litoralis</name>
    <dbReference type="NCBI Taxonomy" id="516702"/>
    <lineage>
        <taxon>Bacteria</taxon>
        <taxon>Pseudomonadati</taxon>
        <taxon>Pseudomonadota</taxon>
        <taxon>Betaproteobacteria</taxon>
        <taxon>Burkholderiales</taxon>
        <taxon>Alcaligenaceae</taxon>
        <taxon>Pigmentiphaga</taxon>
    </lineage>
</organism>